<feature type="signal peptide" evidence="1">
    <location>
        <begin position="1"/>
        <end position="19"/>
    </location>
</feature>
<proteinExistence type="predicted"/>
<dbReference type="Pfam" id="PF07007">
    <property type="entry name" value="LprI"/>
    <property type="match status" value="1"/>
</dbReference>
<evidence type="ECO:0000313" key="4">
    <source>
        <dbReference type="Proteomes" id="UP000029444"/>
    </source>
</evidence>
<dbReference type="OrthoDB" id="7340239at2"/>
<gene>
    <name evidence="3" type="ORF">Y5S_00485</name>
</gene>
<evidence type="ECO:0000313" key="3">
    <source>
        <dbReference type="EMBL" id="KGD66013.1"/>
    </source>
</evidence>
<dbReference type="PATRIC" id="fig|1177154.3.peg.493"/>
<dbReference type="EMBL" id="ARXV01000002">
    <property type="protein sequence ID" value="KGD66013.1"/>
    <property type="molecule type" value="Genomic_DNA"/>
</dbReference>
<dbReference type="AlphaFoldDB" id="A0A095TUD7"/>
<dbReference type="RefSeq" id="WP_035230178.1">
    <property type="nucleotide sequence ID" value="NZ_ARXV01000002.1"/>
</dbReference>
<organism evidence="3 4">
    <name type="scientific">Alcanivorax nanhaiticus</name>
    <dbReference type="NCBI Taxonomy" id="1177154"/>
    <lineage>
        <taxon>Bacteria</taxon>
        <taxon>Pseudomonadati</taxon>
        <taxon>Pseudomonadota</taxon>
        <taxon>Gammaproteobacteria</taxon>
        <taxon>Oceanospirillales</taxon>
        <taxon>Alcanivoracaceae</taxon>
        <taxon>Alcanivorax</taxon>
    </lineage>
</organism>
<comment type="caution">
    <text evidence="3">The sequence shown here is derived from an EMBL/GenBank/DDBJ whole genome shotgun (WGS) entry which is preliminary data.</text>
</comment>
<evidence type="ECO:0000259" key="2">
    <source>
        <dbReference type="Pfam" id="PF07007"/>
    </source>
</evidence>
<reference evidence="3 4" key="1">
    <citation type="submission" date="2012-09" db="EMBL/GenBank/DDBJ databases">
        <title>Genome Sequence of alkane-degrading Bacterium Alcanivorax sp. 19-m-6.</title>
        <authorList>
            <person name="Lai Q."/>
            <person name="Shao Z."/>
        </authorList>
    </citation>
    <scope>NUCLEOTIDE SEQUENCE [LARGE SCALE GENOMIC DNA]</scope>
    <source>
        <strain evidence="3 4">19-m-6</strain>
    </source>
</reference>
<keyword evidence="4" id="KW-1185">Reference proteome</keyword>
<sequence>MKRIANVMGLLLLAGQAMACDEDCNGPAYSTAAEACRLKAEATVLEDVIADRITGLHARVGSDTRVGKMLAESQNAWLAYRDAQCQLAAQTQGGTHGISWHRCNAEMLRERDMLLQEMAAAVVPDS</sequence>
<dbReference type="Gene3D" id="1.20.1270.180">
    <property type="match status" value="1"/>
</dbReference>
<dbReference type="InterPro" id="IPR009739">
    <property type="entry name" value="LprI-like_N"/>
</dbReference>
<feature type="chain" id="PRO_5001909952" description="Lysozyme inhibitor LprI-like N-terminal domain-containing protein" evidence="1">
    <location>
        <begin position="20"/>
        <end position="126"/>
    </location>
</feature>
<name>A0A095TUD7_9GAMM</name>
<evidence type="ECO:0000256" key="1">
    <source>
        <dbReference type="SAM" id="SignalP"/>
    </source>
</evidence>
<accession>A0A095TUD7</accession>
<dbReference type="Proteomes" id="UP000029444">
    <property type="component" value="Unassembled WGS sequence"/>
</dbReference>
<feature type="domain" description="Lysozyme inhibitor LprI-like N-terminal" evidence="2">
    <location>
        <begin position="64"/>
        <end position="111"/>
    </location>
</feature>
<protein>
    <recommendedName>
        <fullName evidence="2">Lysozyme inhibitor LprI-like N-terminal domain-containing protein</fullName>
    </recommendedName>
</protein>
<keyword evidence="1" id="KW-0732">Signal</keyword>